<dbReference type="InterPro" id="IPR029058">
    <property type="entry name" value="AB_hydrolase_fold"/>
</dbReference>
<dbReference type="EMBL" id="JAUSVF010000001">
    <property type="protein sequence ID" value="MDQ0321679.1"/>
    <property type="molecule type" value="Genomic_DNA"/>
</dbReference>
<dbReference type="Gene3D" id="3.40.50.1820">
    <property type="entry name" value="alpha/beta hydrolase"/>
    <property type="match status" value="1"/>
</dbReference>
<name>A0ABU0BTU6_9HYPH</name>
<keyword evidence="2" id="KW-1185">Reference proteome</keyword>
<protein>
    <submittedName>
        <fullName evidence="1">Alpha/beta hydrolase family esterase</fullName>
    </submittedName>
</protein>
<comment type="caution">
    <text evidence="1">The sequence shown here is derived from an EMBL/GenBank/DDBJ whole genome shotgun (WGS) entry which is preliminary data.</text>
</comment>
<dbReference type="InterPro" id="IPR010662">
    <property type="entry name" value="RBBP9/YdeN"/>
</dbReference>
<dbReference type="Proteomes" id="UP001230207">
    <property type="component" value="Unassembled WGS sequence"/>
</dbReference>
<dbReference type="RefSeq" id="WP_307232476.1">
    <property type="nucleotide sequence ID" value="NZ_JAUSVF010000001.1"/>
</dbReference>
<dbReference type="GO" id="GO:0016787">
    <property type="term" value="F:hydrolase activity"/>
    <property type="evidence" value="ECO:0007669"/>
    <property type="project" value="UniProtKB-KW"/>
</dbReference>
<evidence type="ECO:0000313" key="1">
    <source>
        <dbReference type="EMBL" id="MDQ0321679.1"/>
    </source>
</evidence>
<dbReference type="Pfam" id="PF06821">
    <property type="entry name" value="Ser_hydrolase"/>
    <property type="match status" value="1"/>
</dbReference>
<reference evidence="1 2" key="1">
    <citation type="submission" date="2023-07" db="EMBL/GenBank/DDBJ databases">
        <title>Genomic Encyclopedia of Type Strains, Phase IV (KMG-IV): sequencing the most valuable type-strain genomes for metagenomic binning, comparative biology and taxonomic classification.</title>
        <authorList>
            <person name="Goeker M."/>
        </authorList>
    </citation>
    <scope>NUCLEOTIDE SEQUENCE [LARGE SCALE GENOMIC DNA]</scope>
    <source>
        <strain evidence="1 2">DSM 1112</strain>
    </source>
</reference>
<dbReference type="SUPFAM" id="SSF53474">
    <property type="entry name" value="alpha/beta-Hydrolases"/>
    <property type="match status" value="1"/>
</dbReference>
<evidence type="ECO:0000313" key="2">
    <source>
        <dbReference type="Proteomes" id="UP001230207"/>
    </source>
</evidence>
<gene>
    <name evidence="1" type="ORF">QO002_003817</name>
</gene>
<accession>A0ABU0BTU6</accession>
<keyword evidence="1" id="KW-0378">Hydrolase</keyword>
<sequence length="209" mass="23158">MAEEGCRVSIDTLVLPGLNGSGEGHWQWHWLRDHANARGVEQDNWICPDLDDWRARLQASLTEVRSVWLVAHSLGCILAANLADSPLASRIKGALLVAPCDLSVVEELHPCAVNFGAMPLKRLPFPSLVVGSLNDPYMDFNMTQRVAQAWGSELIDLGHAGHINIRSRFGRWPQGYDLLRLLQTNIKKTTIAAATERRSLRPSTQAAYS</sequence>
<proteinExistence type="predicted"/>
<organism evidence="1 2">
    <name type="scientific">Pararhizobium capsulatum DSM 1112</name>
    <dbReference type="NCBI Taxonomy" id="1121113"/>
    <lineage>
        <taxon>Bacteria</taxon>
        <taxon>Pseudomonadati</taxon>
        <taxon>Pseudomonadota</taxon>
        <taxon>Alphaproteobacteria</taxon>
        <taxon>Hyphomicrobiales</taxon>
        <taxon>Rhizobiaceae</taxon>
        <taxon>Rhizobium/Agrobacterium group</taxon>
        <taxon>Pararhizobium</taxon>
    </lineage>
</organism>